<dbReference type="InterPro" id="IPR001328">
    <property type="entry name" value="Pept_tRNA_hydro"/>
</dbReference>
<dbReference type="EMBL" id="QFFI01000003">
    <property type="protein sequence ID" value="PWG65219.1"/>
    <property type="molecule type" value="Genomic_DNA"/>
</dbReference>
<dbReference type="Proteomes" id="UP000245474">
    <property type="component" value="Unassembled WGS sequence"/>
</dbReference>
<proteinExistence type="inferred from homology"/>
<evidence type="ECO:0000256" key="3">
    <source>
        <dbReference type="ARBA" id="ARBA00022801"/>
    </source>
</evidence>
<dbReference type="GO" id="GO:0000049">
    <property type="term" value="F:tRNA binding"/>
    <property type="evidence" value="ECO:0007669"/>
    <property type="project" value="UniProtKB-UniRule"/>
</dbReference>
<dbReference type="AlphaFoldDB" id="A0A2U2N8B3"/>
<dbReference type="PANTHER" id="PTHR17224:SF1">
    <property type="entry name" value="PEPTIDYL-TRNA HYDROLASE"/>
    <property type="match status" value="1"/>
</dbReference>
<evidence type="ECO:0000256" key="9">
    <source>
        <dbReference type="RuleBase" id="RU004320"/>
    </source>
</evidence>
<comment type="subunit">
    <text evidence="7">Monomer.</text>
</comment>
<dbReference type="EC" id="3.1.1.29" evidence="1 7"/>
<dbReference type="OrthoDB" id="9800507at2"/>
<dbReference type="GO" id="GO:0004045">
    <property type="term" value="F:peptidyl-tRNA hydrolase activity"/>
    <property type="evidence" value="ECO:0007669"/>
    <property type="project" value="UniProtKB-UniRule"/>
</dbReference>
<keyword evidence="11" id="KW-1185">Reference proteome</keyword>
<comment type="caution">
    <text evidence="10">The sequence shown here is derived from an EMBL/GenBank/DDBJ whole genome shotgun (WGS) entry which is preliminary data.</text>
</comment>
<sequence>MSAVSANAPISLVVGLGNPGPRYEATRHNAGYWLLDELLRRHGGALRSERKFHGELGRIRVAGHELPLLRPSTYMNHSGRAVAAYAGFFRLAPASILVVHDEIDLPPGSVRLKRGGGHGGHNGLRDIAAALGTREFARLRLGVGHPGSSDLVVPYVLSAPGKAERAAIDDAIAEACEALPWLLEGEWDRAFQALHSG</sequence>
<dbReference type="FunFam" id="3.40.50.1470:FF:000001">
    <property type="entry name" value="Peptidyl-tRNA hydrolase"/>
    <property type="match status" value="1"/>
</dbReference>
<feature type="binding site" evidence="7">
    <location>
        <position position="76"/>
    </location>
    <ligand>
        <name>tRNA</name>
        <dbReference type="ChEBI" id="CHEBI:17843"/>
    </ligand>
</feature>
<dbReference type="NCBIfam" id="TIGR00447">
    <property type="entry name" value="pth"/>
    <property type="match status" value="1"/>
</dbReference>
<dbReference type="PROSITE" id="PS01195">
    <property type="entry name" value="PEPT_TRNA_HYDROL_1"/>
    <property type="match status" value="1"/>
</dbReference>
<dbReference type="RefSeq" id="WP_109676033.1">
    <property type="nucleotide sequence ID" value="NZ_CP086615.1"/>
</dbReference>
<dbReference type="Pfam" id="PF01195">
    <property type="entry name" value="Pept_tRNA_hydro"/>
    <property type="match status" value="1"/>
</dbReference>
<evidence type="ECO:0000256" key="6">
    <source>
        <dbReference type="ARBA" id="ARBA00050038"/>
    </source>
</evidence>
<comment type="similarity">
    <text evidence="5 7 9">Belongs to the PTH family.</text>
</comment>
<comment type="catalytic activity">
    <reaction evidence="7 8">
        <text>an N-acyl-L-alpha-aminoacyl-tRNA + H2O = an N-acyl-L-amino acid + a tRNA + H(+)</text>
        <dbReference type="Rhea" id="RHEA:54448"/>
        <dbReference type="Rhea" id="RHEA-COMP:10123"/>
        <dbReference type="Rhea" id="RHEA-COMP:13883"/>
        <dbReference type="ChEBI" id="CHEBI:15377"/>
        <dbReference type="ChEBI" id="CHEBI:15378"/>
        <dbReference type="ChEBI" id="CHEBI:59874"/>
        <dbReference type="ChEBI" id="CHEBI:78442"/>
        <dbReference type="ChEBI" id="CHEBI:138191"/>
        <dbReference type="EC" id="3.1.1.29"/>
    </reaction>
</comment>
<feature type="active site" description="Proton acceptor" evidence="7">
    <location>
        <position position="28"/>
    </location>
</feature>
<evidence type="ECO:0000256" key="8">
    <source>
        <dbReference type="RuleBase" id="RU000673"/>
    </source>
</evidence>
<dbReference type="GO" id="GO:0072344">
    <property type="term" value="P:rescue of stalled ribosome"/>
    <property type="evidence" value="ECO:0007669"/>
    <property type="project" value="UniProtKB-UniRule"/>
</dbReference>
<protein>
    <recommendedName>
        <fullName evidence="6 7">Peptidyl-tRNA hydrolase</fullName>
        <shortName evidence="7">Pth</shortName>
        <ecNumber evidence="1 7">3.1.1.29</ecNumber>
    </recommendedName>
</protein>
<evidence type="ECO:0000256" key="7">
    <source>
        <dbReference type="HAMAP-Rule" id="MF_00083"/>
    </source>
</evidence>
<comment type="subcellular location">
    <subcellularLocation>
        <location evidence="7">Cytoplasm</location>
    </subcellularLocation>
</comment>
<dbReference type="InterPro" id="IPR036416">
    <property type="entry name" value="Pept_tRNA_hydro_sf"/>
</dbReference>
<feature type="site" description="Discriminates between blocked and unblocked aminoacyl-tRNA" evidence="7">
    <location>
        <position position="18"/>
    </location>
</feature>
<dbReference type="CDD" id="cd00462">
    <property type="entry name" value="PTH"/>
    <property type="match status" value="1"/>
</dbReference>
<feature type="binding site" evidence="7">
    <location>
        <position position="122"/>
    </location>
    <ligand>
        <name>tRNA</name>
        <dbReference type="ChEBI" id="CHEBI:17843"/>
    </ligand>
</feature>
<feature type="site" description="Stabilizes the basic form of H active site to accept a proton" evidence="7">
    <location>
        <position position="101"/>
    </location>
</feature>
<dbReference type="GO" id="GO:0006515">
    <property type="term" value="P:protein quality control for misfolded or incompletely synthesized proteins"/>
    <property type="evidence" value="ECO:0007669"/>
    <property type="project" value="UniProtKB-UniRule"/>
</dbReference>
<evidence type="ECO:0000256" key="1">
    <source>
        <dbReference type="ARBA" id="ARBA00013260"/>
    </source>
</evidence>
<dbReference type="GO" id="GO:0005737">
    <property type="term" value="C:cytoplasm"/>
    <property type="evidence" value="ECO:0007669"/>
    <property type="project" value="UniProtKB-SubCell"/>
</dbReference>
<keyword evidence="4 7" id="KW-0694">RNA-binding</keyword>
<feature type="binding site" evidence="7">
    <location>
        <position position="23"/>
    </location>
    <ligand>
        <name>tRNA</name>
        <dbReference type="ChEBI" id="CHEBI:17843"/>
    </ligand>
</feature>
<dbReference type="PROSITE" id="PS01196">
    <property type="entry name" value="PEPT_TRNA_HYDROL_2"/>
    <property type="match status" value="1"/>
</dbReference>
<accession>A0A2U2N8B3</accession>
<evidence type="ECO:0000256" key="4">
    <source>
        <dbReference type="ARBA" id="ARBA00022884"/>
    </source>
</evidence>
<organism evidence="10 11">
    <name type="scientific">Sediminicurvatus halobius</name>
    <dbReference type="NCBI Taxonomy" id="2182432"/>
    <lineage>
        <taxon>Bacteria</taxon>
        <taxon>Pseudomonadati</taxon>
        <taxon>Pseudomonadota</taxon>
        <taxon>Gammaproteobacteria</taxon>
        <taxon>Chromatiales</taxon>
        <taxon>Ectothiorhodospiraceae</taxon>
        <taxon>Sediminicurvatus</taxon>
    </lineage>
</organism>
<keyword evidence="7" id="KW-0963">Cytoplasm</keyword>
<dbReference type="SUPFAM" id="SSF53178">
    <property type="entry name" value="Peptidyl-tRNA hydrolase-like"/>
    <property type="match status" value="1"/>
</dbReference>
<evidence type="ECO:0000313" key="10">
    <source>
        <dbReference type="EMBL" id="PWG65219.1"/>
    </source>
</evidence>
<dbReference type="InterPro" id="IPR018171">
    <property type="entry name" value="Pept_tRNA_hydro_CS"/>
</dbReference>
<evidence type="ECO:0000313" key="11">
    <source>
        <dbReference type="Proteomes" id="UP000245474"/>
    </source>
</evidence>
<reference evidence="10 11" key="1">
    <citation type="submission" date="2018-05" db="EMBL/GenBank/DDBJ databases">
        <title>Spiribacter halobius sp. nov., a moderately halophilic bacterium isolated from marine solar saltern.</title>
        <authorList>
            <person name="Zheng W.-S."/>
            <person name="Lu D.-C."/>
            <person name="Du Z.-J."/>
        </authorList>
    </citation>
    <scope>NUCLEOTIDE SEQUENCE [LARGE SCALE GENOMIC DNA]</scope>
    <source>
        <strain evidence="10 11">E85</strain>
    </source>
</reference>
<keyword evidence="3 7" id="KW-0378">Hydrolase</keyword>
<dbReference type="HAMAP" id="MF_00083">
    <property type="entry name" value="Pept_tRNA_hydro_bact"/>
    <property type="match status" value="1"/>
</dbReference>
<gene>
    <name evidence="7" type="primary">pth</name>
    <name evidence="10" type="ORF">DEM34_02810</name>
</gene>
<comment type="function">
    <text evidence="7">Hydrolyzes ribosome-free peptidyl-tRNAs (with 1 or more amino acids incorporated), which drop off the ribosome during protein synthesis, or as a result of ribosome stalling.</text>
</comment>
<feature type="binding site" evidence="7">
    <location>
        <position position="74"/>
    </location>
    <ligand>
        <name>tRNA</name>
        <dbReference type="ChEBI" id="CHEBI:17843"/>
    </ligand>
</feature>
<keyword evidence="2 7" id="KW-0820">tRNA-binding</keyword>
<dbReference type="Gene3D" id="3.40.50.1470">
    <property type="entry name" value="Peptidyl-tRNA hydrolase"/>
    <property type="match status" value="1"/>
</dbReference>
<comment type="function">
    <text evidence="7">Catalyzes the release of premature peptidyl moieties from peptidyl-tRNA molecules trapped in stalled 50S ribosomal subunits, and thus maintains levels of free tRNAs and 50S ribosomes.</text>
</comment>
<dbReference type="PANTHER" id="PTHR17224">
    <property type="entry name" value="PEPTIDYL-TRNA HYDROLASE"/>
    <property type="match status" value="1"/>
</dbReference>
<evidence type="ECO:0000256" key="2">
    <source>
        <dbReference type="ARBA" id="ARBA00022555"/>
    </source>
</evidence>
<evidence type="ECO:0000256" key="5">
    <source>
        <dbReference type="ARBA" id="ARBA00038063"/>
    </source>
</evidence>
<name>A0A2U2N8B3_9GAMM</name>